<reference evidence="2 3" key="1">
    <citation type="submission" date="2020-07" db="EMBL/GenBank/DDBJ databases">
        <title>Sequencing the genomes of 1000 actinobacteria strains.</title>
        <authorList>
            <person name="Klenk H.-P."/>
        </authorList>
    </citation>
    <scope>NUCLEOTIDE SEQUENCE [LARGE SCALE GENOMIC DNA]</scope>
    <source>
        <strain evidence="2 3">DSM 23141</strain>
    </source>
</reference>
<dbReference type="RefSeq" id="WP_179565554.1">
    <property type="nucleotide sequence ID" value="NZ_JACBZY010000001.1"/>
</dbReference>
<name>A0A852Y7D5_9MICO</name>
<feature type="compositionally biased region" description="Low complexity" evidence="1">
    <location>
        <begin position="37"/>
        <end position="46"/>
    </location>
</feature>
<evidence type="ECO:0000313" key="3">
    <source>
        <dbReference type="Proteomes" id="UP000553888"/>
    </source>
</evidence>
<protein>
    <recommendedName>
        <fullName evidence="4">Septum formation-related domain-containing protein</fullName>
    </recommendedName>
</protein>
<dbReference type="AlphaFoldDB" id="A0A852Y7D5"/>
<evidence type="ECO:0000313" key="2">
    <source>
        <dbReference type="EMBL" id="NYG98243.1"/>
    </source>
</evidence>
<accession>A0A852Y7D5</accession>
<organism evidence="2 3">
    <name type="scientific">Schumannella luteola</name>
    <dbReference type="NCBI Taxonomy" id="472059"/>
    <lineage>
        <taxon>Bacteria</taxon>
        <taxon>Bacillati</taxon>
        <taxon>Actinomycetota</taxon>
        <taxon>Actinomycetes</taxon>
        <taxon>Micrococcales</taxon>
        <taxon>Microbacteriaceae</taxon>
        <taxon>Schumannella</taxon>
    </lineage>
</organism>
<comment type="caution">
    <text evidence="2">The sequence shown here is derived from an EMBL/GenBank/DDBJ whole genome shotgun (WGS) entry which is preliminary data.</text>
</comment>
<feature type="region of interest" description="Disordered" evidence="1">
    <location>
        <begin position="37"/>
        <end position="63"/>
    </location>
</feature>
<dbReference type="Proteomes" id="UP000553888">
    <property type="component" value="Unassembled WGS sequence"/>
</dbReference>
<evidence type="ECO:0000256" key="1">
    <source>
        <dbReference type="SAM" id="MobiDB-lite"/>
    </source>
</evidence>
<keyword evidence="3" id="KW-1185">Reference proteome</keyword>
<gene>
    <name evidence="2" type="ORF">BJ979_000869</name>
</gene>
<sequence>MSRTQRSLLAVAVAVVSVLALLSLFLLGSRLPVAGADPDSGGSAQSDGGGAKSAPSAVPSGPVKAGAHPWSALAGGECLADFSDPWAETFTVVSCARDHDAQLVLRAPVPDATKRYPGVEALQGRLTELCAASGVVDLAAAGQYTDLQLSAAFPATSAQWSSGPRDYFCFVTRSSGKPIGESLQGAAQAGVWAAQKAAVSSAPPKSDG</sequence>
<dbReference type="EMBL" id="JACBZY010000001">
    <property type="protein sequence ID" value="NYG98243.1"/>
    <property type="molecule type" value="Genomic_DNA"/>
</dbReference>
<evidence type="ECO:0008006" key="4">
    <source>
        <dbReference type="Google" id="ProtNLM"/>
    </source>
</evidence>
<proteinExistence type="predicted"/>